<evidence type="ECO:0000313" key="2">
    <source>
        <dbReference type="Proteomes" id="UP001328107"/>
    </source>
</evidence>
<protein>
    <submittedName>
        <fullName evidence="1">Uncharacterized protein</fullName>
    </submittedName>
</protein>
<accession>A0AAN4ZIA8</accession>
<sequence>RNGSIFWEGDDPVATRSVRIQLGHWGLEELSGFLRSHGHPCHVVRATGSGDLESRRQLAYRSHSLVVVAGTA</sequence>
<feature type="non-terminal residue" evidence="1">
    <location>
        <position position="72"/>
    </location>
</feature>
<proteinExistence type="predicted"/>
<comment type="caution">
    <text evidence="1">The sequence shown here is derived from an EMBL/GenBank/DDBJ whole genome shotgun (WGS) entry which is preliminary data.</text>
</comment>
<name>A0AAN4ZIA8_9BILA</name>
<gene>
    <name evidence="1" type="ORF">PMAYCL1PPCAC_08410</name>
</gene>
<dbReference type="EMBL" id="BTRK01000002">
    <property type="protein sequence ID" value="GMR38215.1"/>
    <property type="molecule type" value="Genomic_DNA"/>
</dbReference>
<reference evidence="2" key="1">
    <citation type="submission" date="2022-10" db="EMBL/GenBank/DDBJ databases">
        <title>Genome assembly of Pristionchus species.</title>
        <authorList>
            <person name="Yoshida K."/>
            <person name="Sommer R.J."/>
        </authorList>
    </citation>
    <scope>NUCLEOTIDE SEQUENCE [LARGE SCALE GENOMIC DNA]</scope>
    <source>
        <strain evidence="2">RS5460</strain>
    </source>
</reference>
<evidence type="ECO:0000313" key="1">
    <source>
        <dbReference type="EMBL" id="GMR38215.1"/>
    </source>
</evidence>
<keyword evidence="2" id="KW-1185">Reference proteome</keyword>
<feature type="non-terminal residue" evidence="1">
    <location>
        <position position="1"/>
    </location>
</feature>
<organism evidence="1 2">
    <name type="scientific">Pristionchus mayeri</name>
    <dbReference type="NCBI Taxonomy" id="1317129"/>
    <lineage>
        <taxon>Eukaryota</taxon>
        <taxon>Metazoa</taxon>
        <taxon>Ecdysozoa</taxon>
        <taxon>Nematoda</taxon>
        <taxon>Chromadorea</taxon>
        <taxon>Rhabditida</taxon>
        <taxon>Rhabditina</taxon>
        <taxon>Diplogasteromorpha</taxon>
        <taxon>Diplogasteroidea</taxon>
        <taxon>Neodiplogasteridae</taxon>
        <taxon>Pristionchus</taxon>
    </lineage>
</organism>
<dbReference type="AlphaFoldDB" id="A0AAN4ZIA8"/>
<dbReference type="Proteomes" id="UP001328107">
    <property type="component" value="Unassembled WGS sequence"/>
</dbReference>